<dbReference type="InterPro" id="IPR004027">
    <property type="entry name" value="SEC_C_motif"/>
</dbReference>
<evidence type="ECO:0000259" key="1">
    <source>
        <dbReference type="Pfam" id="PF17775"/>
    </source>
</evidence>
<evidence type="ECO:0000313" key="3">
    <source>
        <dbReference type="Proteomes" id="UP000610558"/>
    </source>
</evidence>
<feature type="domain" description="YchJ-like middle NTF2-like" evidence="1">
    <location>
        <begin position="30"/>
        <end position="133"/>
    </location>
</feature>
<dbReference type="Proteomes" id="UP000610558">
    <property type="component" value="Unassembled WGS sequence"/>
</dbReference>
<dbReference type="SUPFAM" id="SSF103642">
    <property type="entry name" value="Sec-C motif"/>
    <property type="match status" value="1"/>
</dbReference>
<dbReference type="PANTHER" id="PTHR33747:SF1">
    <property type="entry name" value="ADENYLATE CYCLASE-ASSOCIATED CAP C-TERMINAL DOMAIN-CONTAINING PROTEIN"/>
    <property type="match status" value="1"/>
</dbReference>
<gene>
    <name evidence="2" type="ORF">IB286_12925</name>
</gene>
<dbReference type="InterPro" id="IPR048469">
    <property type="entry name" value="YchJ-like_M"/>
</dbReference>
<dbReference type="RefSeq" id="WP_190766226.1">
    <property type="nucleotide sequence ID" value="NZ_JACXLD010000008.1"/>
</dbReference>
<organism evidence="2 3">
    <name type="scientific">Spongiibacter pelagi</name>
    <dbReference type="NCBI Taxonomy" id="2760804"/>
    <lineage>
        <taxon>Bacteria</taxon>
        <taxon>Pseudomonadati</taxon>
        <taxon>Pseudomonadota</taxon>
        <taxon>Gammaproteobacteria</taxon>
        <taxon>Cellvibrionales</taxon>
        <taxon>Spongiibacteraceae</taxon>
        <taxon>Spongiibacter</taxon>
    </lineage>
</organism>
<sequence length="166" mass="18358">MSEQLCACGSTRLFSDCCQPIVEGVRLAPSAEALMRSRYTAFSRNYPQYLLDSLHPERREAETLAALEASCQEGQWRSLRILKTQAGGPGDDYGEVEFLAFYGGGSSASAMPDQLHENSRFHRLDGAWYYRDGEILPPIKLGRNDACWCGSGIKLKKCSHDGVESA</sequence>
<accession>A0A927GWM5</accession>
<name>A0A927GWM5_9GAMM</name>
<dbReference type="Pfam" id="PF17775">
    <property type="entry name" value="YchJ_M-like"/>
    <property type="match status" value="1"/>
</dbReference>
<comment type="caution">
    <text evidence="2">The sequence shown here is derived from an EMBL/GenBank/DDBJ whole genome shotgun (WGS) entry which is preliminary data.</text>
</comment>
<dbReference type="PANTHER" id="PTHR33747">
    <property type="entry name" value="UPF0225 PROTEIN SCO1677"/>
    <property type="match status" value="1"/>
</dbReference>
<keyword evidence="3" id="KW-1185">Reference proteome</keyword>
<protein>
    <submittedName>
        <fullName evidence="2">SEC-C domain-containing protein</fullName>
    </submittedName>
</protein>
<dbReference type="SUPFAM" id="SSF54427">
    <property type="entry name" value="NTF2-like"/>
    <property type="match status" value="1"/>
</dbReference>
<reference evidence="2" key="1">
    <citation type="submission" date="2020-09" db="EMBL/GenBank/DDBJ databases">
        <authorList>
            <person name="Yoon J.-W."/>
        </authorList>
    </citation>
    <scope>NUCLEOTIDE SEQUENCE</scope>
    <source>
        <strain evidence="2">KMU-158</strain>
    </source>
</reference>
<dbReference type="Pfam" id="PF02810">
    <property type="entry name" value="SEC-C"/>
    <property type="match status" value="1"/>
</dbReference>
<evidence type="ECO:0000313" key="2">
    <source>
        <dbReference type="EMBL" id="MBD2859906.1"/>
    </source>
</evidence>
<dbReference type="Gene3D" id="3.10.450.50">
    <property type="match status" value="1"/>
</dbReference>
<dbReference type="InterPro" id="IPR032710">
    <property type="entry name" value="NTF2-like_dom_sf"/>
</dbReference>
<dbReference type="EMBL" id="JACXLD010000008">
    <property type="protein sequence ID" value="MBD2859906.1"/>
    <property type="molecule type" value="Genomic_DNA"/>
</dbReference>
<proteinExistence type="predicted"/>
<dbReference type="AlphaFoldDB" id="A0A927GWM5"/>